<comment type="caution">
    <text evidence="1">The sequence shown here is derived from an EMBL/GenBank/DDBJ whole genome shotgun (WGS) entry which is preliminary data.</text>
</comment>
<sequence length="89" mass="9062">MSATITGFSGADCTGTQGESFNVIVGECFSLGGQSTKSFQYTDVPTQSQYYASGGQHDSCTGTPSSIMPGGTGCATAPNGLNWESVSVF</sequence>
<organism evidence="1 2">
    <name type="scientific">Psilocybe cubensis</name>
    <name type="common">Psychedelic mushroom</name>
    <name type="synonym">Stropharia cubensis</name>
    <dbReference type="NCBI Taxonomy" id="181762"/>
    <lineage>
        <taxon>Eukaryota</taxon>
        <taxon>Fungi</taxon>
        <taxon>Dikarya</taxon>
        <taxon>Basidiomycota</taxon>
        <taxon>Agaricomycotina</taxon>
        <taxon>Agaricomycetes</taxon>
        <taxon>Agaricomycetidae</taxon>
        <taxon>Agaricales</taxon>
        <taxon>Agaricineae</taxon>
        <taxon>Strophariaceae</taxon>
        <taxon>Psilocybe</taxon>
    </lineage>
</organism>
<dbReference type="Proteomes" id="UP000664032">
    <property type="component" value="Unassembled WGS sequence"/>
</dbReference>
<reference evidence="1" key="1">
    <citation type="submission" date="2021-10" db="EMBL/GenBank/DDBJ databases">
        <title>Psilocybe cubensis genome.</title>
        <authorList>
            <person name="Mckernan K.J."/>
            <person name="Crawford S."/>
            <person name="Trippe A."/>
            <person name="Kane L.T."/>
            <person name="Mclaughlin S."/>
        </authorList>
    </citation>
    <scope>NUCLEOTIDE SEQUENCE</scope>
    <source>
        <strain evidence="1">MGC-MH-2018</strain>
    </source>
</reference>
<name>A0ACB8GTJ1_PSICU</name>
<accession>A0ACB8GTJ1</accession>
<dbReference type="EMBL" id="JAFIQS020000008">
    <property type="protein sequence ID" value="KAH9478958.1"/>
    <property type="molecule type" value="Genomic_DNA"/>
</dbReference>
<protein>
    <submittedName>
        <fullName evidence="1">Uncharacterized protein</fullName>
    </submittedName>
</protein>
<keyword evidence="2" id="KW-1185">Reference proteome</keyword>
<evidence type="ECO:0000313" key="2">
    <source>
        <dbReference type="Proteomes" id="UP000664032"/>
    </source>
</evidence>
<evidence type="ECO:0000313" key="1">
    <source>
        <dbReference type="EMBL" id="KAH9478958.1"/>
    </source>
</evidence>
<proteinExistence type="predicted"/>
<gene>
    <name evidence="1" type="ORF">JR316_0009421</name>
</gene>